<evidence type="ECO:0000256" key="2">
    <source>
        <dbReference type="SAM" id="SignalP"/>
    </source>
</evidence>
<evidence type="ECO:0008006" key="5">
    <source>
        <dbReference type="Google" id="ProtNLM"/>
    </source>
</evidence>
<feature type="chain" id="PRO_5003319653" description="DUF928 domain-containing protein" evidence="2">
    <location>
        <begin position="20"/>
        <end position="269"/>
    </location>
</feature>
<dbReference type="Pfam" id="PF06051">
    <property type="entry name" value="DUF928"/>
    <property type="match status" value="1"/>
</dbReference>
<dbReference type="EMBL" id="GL890840">
    <property type="protein sequence ID" value="EGJ34208.1"/>
    <property type="molecule type" value="Genomic_DNA"/>
</dbReference>
<proteinExistence type="predicted"/>
<sequence>MTWQQSPTYLAVLTTMLSAALVTDFTAAQLLAQSYPHHEVGAQFPRPPERGSPSRTLGAGTHMIKFPPQVPERGKPRRTAGGGSRSYSCTDNGDIPLTAIVPTNNLVKTVAANPTLFWYVPKTTATVAEFVLIDDQDQEVYLTTLTLDNRKDGIVQLSIPKTVPLTMGKEYKWFFVLVCDPQERSRDHWVQGILQRTELSPQLALNLDQEQNTLEQAKLYADALIWQETVTTVAQLRDSQPQAWVDLIKSVGLEAIANKPFVNCCTASN</sequence>
<dbReference type="AlphaFoldDB" id="F4XNE9"/>
<accession>F4XNE9</accession>
<evidence type="ECO:0000313" key="3">
    <source>
        <dbReference type="EMBL" id="EGJ34208.1"/>
    </source>
</evidence>
<evidence type="ECO:0000313" key="4">
    <source>
        <dbReference type="Proteomes" id="UP000003959"/>
    </source>
</evidence>
<dbReference type="InterPro" id="IPR010328">
    <property type="entry name" value="DUF928"/>
</dbReference>
<organism evidence="3 4">
    <name type="scientific">Moorena producens 3L</name>
    <dbReference type="NCBI Taxonomy" id="489825"/>
    <lineage>
        <taxon>Bacteria</taxon>
        <taxon>Bacillati</taxon>
        <taxon>Cyanobacteriota</taxon>
        <taxon>Cyanophyceae</taxon>
        <taxon>Coleofasciculales</taxon>
        <taxon>Coleofasciculaceae</taxon>
        <taxon>Moorena</taxon>
    </lineage>
</organism>
<feature type="region of interest" description="Disordered" evidence="1">
    <location>
        <begin position="39"/>
        <end position="88"/>
    </location>
</feature>
<dbReference type="eggNOG" id="COG3087">
    <property type="taxonomic scope" value="Bacteria"/>
</dbReference>
<feature type="signal peptide" evidence="2">
    <location>
        <begin position="1"/>
        <end position="19"/>
    </location>
</feature>
<protein>
    <recommendedName>
        <fullName evidence="5">DUF928 domain-containing protein</fullName>
    </recommendedName>
</protein>
<keyword evidence="2" id="KW-0732">Signal</keyword>
<dbReference type="OrthoDB" id="536034at2"/>
<keyword evidence="4" id="KW-1185">Reference proteome</keyword>
<gene>
    <name evidence="3" type="ORF">LYNGBM3L_24140</name>
</gene>
<dbReference type="RefSeq" id="WP_008181387.1">
    <property type="nucleotide sequence ID" value="NZ_GL890840.1"/>
</dbReference>
<reference evidence="4" key="1">
    <citation type="journal article" date="2011" name="Proc. Natl. Acad. Sci. U.S.A.">
        <title>Genomic insights into the physiology and ecology of the marine filamentous cyanobacterium Lyngbya majuscula.</title>
        <authorList>
            <person name="Jones A.C."/>
            <person name="Monroe E.A."/>
            <person name="Podell S."/>
            <person name="Hess W.R."/>
            <person name="Klages S."/>
            <person name="Esquenazi E."/>
            <person name="Niessen S."/>
            <person name="Hoover H."/>
            <person name="Rothmann M."/>
            <person name="Lasken R.S."/>
            <person name="Yates J.R.III."/>
            <person name="Reinhardt R."/>
            <person name="Kube M."/>
            <person name="Burkart M.D."/>
            <person name="Allen E.E."/>
            <person name="Dorrestein P.C."/>
            <person name="Gerwick W.H."/>
            <person name="Gerwick L."/>
        </authorList>
    </citation>
    <scope>NUCLEOTIDE SEQUENCE [LARGE SCALE GENOMIC DNA]</scope>
    <source>
        <strain evidence="4">3L</strain>
    </source>
</reference>
<name>F4XNE9_9CYAN</name>
<dbReference type="Proteomes" id="UP000003959">
    <property type="component" value="Unassembled WGS sequence"/>
</dbReference>
<evidence type="ECO:0000256" key="1">
    <source>
        <dbReference type="SAM" id="MobiDB-lite"/>
    </source>
</evidence>
<dbReference type="HOGENOM" id="CLU_061545_1_1_3"/>